<dbReference type="PANTHER" id="PTHR30075:SF2">
    <property type="entry name" value="GLYCINE--TRNA LIGASE, CHLOROPLASTIC_MITOCHONDRIAL 2"/>
    <property type="match status" value="1"/>
</dbReference>
<evidence type="ECO:0000256" key="2">
    <source>
        <dbReference type="ARBA" id="ARBA00008226"/>
    </source>
</evidence>
<comment type="caution">
    <text evidence="14">The sequence shown here is derived from an EMBL/GenBank/DDBJ whole genome shotgun (WGS) entry which is preliminary data.</text>
</comment>
<dbReference type="PROSITE" id="PS50861">
    <property type="entry name" value="AA_TRNA_LIGASE_II_GLYAB"/>
    <property type="match status" value="1"/>
</dbReference>
<feature type="domain" description="DALR anticodon binding" evidence="13">
    <location>
        <begin position="672"/>
        <end position="774"/>
    </location>
</feature>
<dbReference type="OrthoDB" id="9775440at2"/>
<dbReference type="GO" id="GO:0004814">
    <property type="term" value="F:arginine-tRNA ligase activity"/>
    <property type="evidence" value="ECO:0007669"/>
    <property type="project" value="InterPro"/>
</dbReference>
<evidence type="ECO:0000256" key="11">
    <source>
        <dbReference type="HAMAP-Rule" id="MF_00255"/>
    </source>
</evidence>
<comment type="similarity">
    <text evidence="2 11">Belongs to the class-II aminoacyl-tRNA synthetase family.</text>
</comment>
<dbReference type="InterPro" id="IPR006194">
    <property type="entry name" value="Gly-tRNA-synth_heterodimer"/>
</dbReference>
<dbReference type="GO" id="GO:0005524">
    <property type="term" value="F:ATP binding"/>
    <property type="evidence" value="ECO:0007669"/>
    <property type="project" value="UniProtKB-UniRule"/>
</dbReference>
<evidence type="ECO:0000256" key="7">
    <source>
        <dbReference type="ARBA" id="ARBA00022840"/>
    </source>
</evidence>
<organism evidence="14 15">
    <name type="scientific">Hasllibacter halocynthiae</name>
    <dbReference type="NCBI Taxonomy" id="595589"/>
    <lineage>
        <taxon>Bacteria</taxon>
        <taxon>Pseudomonadati</taxon>
        <taxon>Pseudomonadota</taxon>
        <taxon>Alphaproteobacteria</taxon>
        <taxon>Rhodobacterales</taxon>
        <taxon>Roseobacteraceae</taxon>
        <taxon>Hasllibacter</taxon>
    </lineage>
</organism>
<evidence type="ECO:0000256" key="10">
    <source>
        <dbReference type="ARBA" id="ARBA00047937"/>
    </source>
</evidence>
<dbReference type="PRINTS" id="PR01045">
    <property type="entry name" value="TRNASYNTHGB"/>
</dbReference>
<comment type="catalytic activity">
    <reaction evidence="10 11">
        <text>tRNA(Gly) + glycine + ATP = glycyl-tRNA(Gly) + AMP + diphosphate</text>
        <dbReference type="Rhea" id="RHEA:16013"/>
        <dbReference type="Rhea" id="RHEA-COMP:9664"/>
        <dbReference type="Rhea" id="RHEA-COMP:9683"/>
        <dbReference type="ChEBI" id="CHEBI:30616"/>
        <dbReference type="ChEBI" id="CHEBI:33019"/>
        <dbReference type="ChEBI" id="CHEBI:57305"/>
        <dbReference type="ChEBI" id="CHEBI:78442"/>
        <dbReference type="ChEBI" id="CHEBI:78522"/>
        <dbReference type="ChEBI" id="CHEBI:456215"/>
        <dbReference type="EC" id="6.1.1.14"/>
    </reaction>
</comment>
<accession>A0A2T0X6C7</accession>
<dbReference type="AlphaFoldDB" id="A0A2T0X6C7"/>
<evidence type="ECO:0000313" key="14">
    <source>
        <dbReference type="EMBL" id="PRY94489.1"/>
    </source>
</evidence>
<sequence length="782" mass="86323">MDLLIELFSEEIPARMQRKAREDLKRMMTDGLVEAGLTYAGAEAFSTPRRLTLAVEGLTEESPTIREERRGPRVGAPEKAVEGFLRGAGVERSALREVDGKKGAFYVADVVTPGRPAAAIVAEVLEGAIRGFPWPKSMRWGTGSLRWVRPLRRILCILVREDGAEVVPLAVDGIDAGDVTEGHRFMAPAPFSVASFEDYERRLKRAKVVLSADDRAEGIWNDVAQTAFAAGLEPVEDPGLLSEVAGLVEWPVPLMGEIADQFLSLPPEVLVTSMKEHQKFFSLKDRQGRVVRFVTVANIEAPDGGEAILSGNRRVLSARLADAKFFWENDLAVARAGMKAWLDKLGAVTFHAKLGTQAERVGRIAALAREIAPFVGADPDAAELAAKLAKADLASEMVYEFPELQGTMGRYYVAEALLADPSLAPEGQHEVIANAAEAHYRPLGPSDGVPTDPVAVAVALADKIDTLTGFWTIDEKPTGSKDPYALRRAALGVIRLVMENDLRLLLGGVFVQRFEKFHLAQIYEDRAIVLPDGMADERGNWRQPWDYNSDDEDADEHTPPRRIFSPEGELLSLVRSGRVAGFAEIFDDLDGDGMDQPVKRFATPEQTTADLLSFLHDRLKVFLRDRGVRHDVIDAVLHMPNADDLALLTKRAAALQALLDTEDGTNLIQGFRRADNILRQAEDQDGVEYSFGPDPKFAEADEEKALFDALDRAEPKIDEAMAEEDFEAAMREMAALRAPIDAFFEAVQVNDDRQAIRRNRLNLLHRIRTTLLKVADLRRIEG</sequence>
<reference evidence="14 15" key="1">
    <citation type="submission" date="2018-03" db="EMBL/GenBank/DDBJ databases">
        <title>Genomic Encyclopedia of Archaeal and Bacterial Type Strains, Phase II (KMG-II): from individual species to whole genera.</title>
        <authorList>
            <person name="Goeker M."/>
        </authorList>
    </citation>
    <scope>NUCLEOTIDE SEQUENCE [LARGE SCALE GENOMIC DNA]</scope>
    <source>
        <strain evidence="14 15">DSM 29318</strain>
    </source>
</reference>
<name>A0A2T0X6C7_9RHOB</name>
<evidence type="ECO:0000256" key="9">
    <source>
        <dbReference type="ARBA" id="ARBA00023146"/>
    </source>
</evidence>
<evidence type="ECO:0000256" key="4">
    <source>
        <dbReference type="ARBA" id="ARBA00022490"/>
    </source>
</evidence>
<dbReference type="EMBL" id="PVTT01000001">
    <property type="protein sequence ID" value="PRY94489.1"/>
    <property type="molecule type" value="Genomic_DNA"/>
</dbReference>
<gene>
    <name evidence="11" type="primary">glyS</name>
    <name evidence="14" type="ORF">BCF33_0080</name>
</gene>
<keyword evidence="6 11" id="KW-0547">Nucleotide-binding</keyword>
<comment type="subcellular location">
    <subcellularLocation>
        <location evidence="1 11">Cytoplasm</location>
    </subcellularLocation>
</comment>
<keyword evidence="9 11" id="KW-0030">Aminoacyl-tRNA synthetase</keyword>
<protein>
    <recommendedName>
        <fullName evidence="11">Glycine--tRNA ligase beta subunit</fullName>
        <ecNumber evidence="11">6.1.1.14</ecNumber>
    </recommendedName>
    <alternativeName>
        <fullName evidence="11">Glycyl-tRNA synthetase beta subunit</fullName>
        <shortName evidence="11">GlyRS</shortName>
    </alternativeName>
</protein>
<evidence type="ECO:0000256" key="6">
    <source>
        <dbReference type="ARBA" id="ARBA00022741"/>
    </source>
</evidence>
<proteinExistence type="inferred from homology"/>
<dbReference type="GO" id="GO:0004820">
    <property type="term" value="F:glycine-tRNA ligase activity"/>
    <property type="evidence" value="ECO:0007669"/>
    <property type="project" value="UniProtKB-UniRule"/>
</dbReference>
<dbReference type="GO" id="GO:0006420">
    <property type="term" value="P:arginyl-tRNA aminoacylation"/>
    <property type="evidence" value="ECO:0007669"/>
    <property type="project" value="InterPro"/>
</dbReference>
<dbReference type="Proteomes" id="UP000238801">
    <property type="component" value="Unassembled WGS sequence"/>
</dbReference>
<evidence type="ECO:0000259" key="13">
    <source>
        <dbReference type="Pfam" id="PF05746"/>
    </source>
</evidence>
<dbReference type="SUPFAM" id="SSF109604">
    <property type="entry name" value="HD-domain/PDEase-like"/>
    <property type="match status" value="1"/>
</dbReference>
<dbReference type="InterPro" id="IPR008909">
    <property type="entry name" value="DALR_anticod-bd"/>
</dbReference>
<dbReference type="GO" id="GO:0006426">
    <property type="term" value="P:glycyl-tRNA aminoacylation"/>
    <property type="evidence" value="ECO:0007669"/>
    <property type="project" value="UniProtKB-UniRule"/>
</dbReference>
<evidence type="ECO:0000256" key="1">
    <source>
        <dbReference type="ARBA" id="ARBA00004496"/>
    </source>
</evidence>
<dbReference type="HAMAP" id="MF_00255">
    <property type="entry name" value="Gly_tRNA_synth_beta"/>
    <property type="match status" value="1"/>
</dbReference>
<dbReference type="Pfam" id="PF02092">
    <property type="entry name" value="tRNA_synt_2f"/>
    <property type="match status" value="1"/>
</dbReference>
<keyword evidence="4 11" id="KW-0963">Cytoplasm</keyword>
<keyword evidence="5 11" id="KW-0436">Ligase</keyword>
<dbReference type="PANTHER" id="PTHR30075">
    <property type="entry name" value="GLYCYL-TRNA SYNTHETASE"/>
    <property type="match status" value="1"/>
</dbReference>
<dbReference type="RefSeq" id="WP_106158984.1">
    <property type="nucleotide sequence ID" value="NZ_PVTT01000001.1"/>
</dbReference>
<dbReference type="GO" id="GO:0005829">
    <property type="term" value="C:cytosol"/>
    <property type="evidence" value="ECO:0007669"/>
    <property type="project" value="TreeGrafter"/>
</dbReference>
<evidence type="ECO:0000256" key="8">
    <source>
        <dbReference type="ARBA" id="ARBA00022917"/>
    </source>
</evidence>
<dbReference type="InterPro" id="IPR015944">
    <property type="entry name" value="Gly-tRNA-synth_bsu"/>
</dbReference>
<dbReference type="EC" id="6.1.1.14" evidence="11"/>
<evidence type="ECO:0000256" key="5">
    <source>
        <dbReference type="ARBA" id="ARBA00022598"/>
    </source>
</evidence>
<evidence type="ECO:0000313" key="15">
    <source>
        <dbReference type="Proteomes" id="UP000238801"/>
    </source>
</evidence>
<evidence type="ECO:0000256" key="12">
    <source>
        <dbReference type="SAM" id="MobiDB-lite"/>
    </source>
</evidence>
<dbReference type="NCBIfam" id="TIGR00211">
    <property type="entry name" value="glyS"/>
    <property type="match status" value="1"/>
</dbReference>
<keyword evidence="7 11" id="KW-0067">ATP-binding</keyword>
<dbReference type="Pfam" id="PF05746">
    <property type="entry name" value="DALR_1"/>
    <property type="match status" value="1"/>
</dbReference>
<feature type="region of interest" description="Disordered" evidence="12">
    <location>
        <begin position="541"/>
        <end position="562"/>
    </location>
</feature>
<keyword evidence="8 11" id="KW-0648">Protein biosynthesis</keyword>
<evidence type="ECO:0000256" key="3">
    <source>
        <dbReference type="ARBA" id="ARBA00011209"/>
    </source>
</evidence>
<comment type="subunit">
    <text evidence="3 11">Tetramer of two alpha and two beta subunits.</text>
</comment>
<keyword evidence="15" id="KW-1185">Reference proteome</keyword>